<dbReference type="RefSeq" id="WP_129725306.1">
    <property type="nucleotide sequence ID" value="NZ_LR215036.1"/>
</dbReference>
<dbReference type="PROSITE" id="PS51257">
    <property type="entry name" value="PROKAR_LIPOPROTEIN"/>
    <property type="match status" value="1"/>
</dbReference>
<comment type="similarity">
    <text evidence="1">Belongs to the MG185/MG260 family.</text>
</comment>
<dbReference type="Pfam" id="PF03305">
    <property type="entry name" value="Lipoprotein_X"/>
    <property type="match status" value="1"/>
</dbReference>
<dbReference type="OrthoDB" id="393769at2"/>
<dbReference type="KEGG" id="mcit:NCTC10181_00330"/>
<name>A0A449B1N8_9BACT</name>
<proteinExistence type="inferred from homology"/>
<dbReference type="NCBIfam" id="NF045826">
    <property type="entry name" value="lipo_P68"/>
    <property type="match status" value="1"/>
</dbReference>
<evidence type="ECO:0000313" key="6">
    <source>
        <dbReference type="EMBL" id="VEU74481.1"/>
    </source>
</evidence>
<evidence type="ECO:0000259" key="5">
    <source>
        <dbReference type="Pfam" id="PF03305"/>
    </source>
</evidence>
<feature type="chain" id="PRO_5019187427" evidence="3">
    <location>
        <begin position="26"/>
        <end position="766"/>
    </location>
</feature>
<protein>
    <submittedName>
        <fullName evidence="6">Uncharacterized lipoprotein MPN_097</fullName>
    </submittedName>
</protein>
<sequence>MTSKFKKVILGASGLLGGTSLGFLASCSSDGNPIPVRTETEPTNTNEDAKYEERVEASRYGANPSASSKRFDANVQDKIIIGTTWSEGGPQVKALNAIIEKYNELVEAGSSDVASVAKMVEQKNIGSGYTAGASQVDRDLTARNGKELYNLILNYPNVASRLAEYDMLLSFNDELAKYNTDINRFVGEFKKSNENIEFVQNDSTYIIPFAKSTLAFSINAPVLSYIIDEMKKAGAKIADDQDTQNFVKTLDAKGKNDRNSVASIWGNARSGVNFNDYTISMELFKNYKDLLEFSEKAQSLFEKSYNNNDPVNAQTHVFGMSDPTSFMKTSLFSQVDGDYEKMDSYSTKVNGITKTNFGALKSGGTASTELSKIYTTLSKAVSSGGVKLYPSGQYPSGEQTKHLIAFSTGSTSGFERNFISSDPIFIKNEIRLSSDLSSDSDTMVSFNLTKLGNDEVAKFSKFDNKLYKYTYKIADKDAEKKERFNLVFASEADQKAFEDKVNSSPDTHKDFIIKVSNYKDGKDSENYKKLYEDAKSKGYFAGFVKEVKKDPSKAKTTLLLYMTGGRNSLDIQESAKKALEGLGFELTGKDTTRELNREELVAISAPLKWSKENRLNVIYGQGPSLIGIHTNTGDDWATKAFVSWLFNNKVYDFKSPYASDDKTYRLTAIQFFDKFASYYTASTESKNLDSTIFGDNDFLKNASELFKTAQNENGYVIYEEPASSFSDPFRRSIDGAFSGLQQSAINKNPQSFDQFVEKLKFPNPTN</sequence>
<organism evidence="6 7">
    <name type="scientific">Mycoplasmopsis citelli</name>
    <dbReference type="NCBI Taxonomy" id="171281"/>
    <lineage>
        <taxon>Bacteria</taxon>
        <taxon>Bacillati</taxon>
        <taxon>Mycoplasmatota</taxon>
        <taxon>Mycoplasmoidales</taxon>
        <taxon>Metamycoplasmataceae</taxon>
        <taxon>Mycoplasmopsis</taxon>
    </lineage>
</organism>
<reference evidence="6 7" key="1">
    <citation type="submission" date="2019-01" db="EMBL/GenBank/DDBJ databases">
        <authorList>
            <consortium name="Pathogen Informatics"/>
        </authorList>
    </citation>
    <scope>NUCLEOTIDE SEQUENCE [LARGE SCALE GENOMIC DNA]</scope>
    <source>
        <strain evidence="6 7">NCTC10181</strain>
    </source>
</reference>
<evidence type="ECO:0000256" key="2">
    <source>
        <dbReference type="SAM" id="MobiDB-lite"/>
    </source>
</evidence>
<keyword evidence="3" id="KW-0732">Signal</keyword>
<feature type="domain" description="Mycoplasma lipoprotein central" evidence="5">
    <location>
        <begin position="257"/>
        <end position="421"/>
    </location>
</feature>
<evidence type="ECO:0000313" key="7">
    <source>
        <dbReference type="Proteomes" id="UP000290985"/>
    </source>
</evidence>
<dbReference type="InterPro" id="IPR004984">
    <property type="entry name" value="Mycoplasma_lipoprotein_cen_dom"/>
</dbReference>
<dbReference type="Proteomes" id="UP000290985">
    <property type="component" value="Chromosome"/>
</dbReference>
<keyword evidence="6" id="KW-0449">Lipoprotein</keyword>
<gene>
    <name evidence="6" type="ORF">NCTC10181_00330</name>
</gene>
<dbReference type="EMBL" id="LR215036">
    <property type="protein sequence ID" value="VEU74481.1"/>
    <property type="molecule type" value="Genomic_DNA"/>
</dbReference>
<evidence type="ECO:0000259" key="4">
    <source>
        <dbReference type="Pfam" id="PF03202"/>
    </source>
</evidence>
<accession>A0A449B1N8</accession>
<evidence type="ECO:0000256" key="1">
    <source>
        <dbReference type="ARBA" id="ARBA00009031"/>
    </source>
</evidence>
<dbReference type="InterPro" id="IPR054825">
    <property type="entry name" value="P68-like"/>
</dbReference>
<evidence type="ECO:0000256" key="3">
    <source>
        <dbReference type="SAM" id="SignalP"/>
    </source>
</evidence>
<keyword evidence="7" id="KW-1185">Reference proteome</keyword>
<dbReference type="InterPro" id="IPR004890">
    <property type="entry name" value="Lipoprotein_10_C"/>
</dbReference>
<feature type="region of interest" description="Disordered" evidence="2">
    <location>
        <begin position="31"/>
        <end position="52"/>
    </location>
</feature>
<dbReference type="Pfam" id="PF03202">
    <property type="entry name" value="Lipoprotein_10"/>
    <property type="match status" value="1"/>
</dbReference>
<feature type="signal peptide" evidence="3">
    <location>
        <begin position="1"/>
        <end position="25"/>
    </location>
</feature>
<feature type="domain" description="Mycoplasma lipoprotein C-terminal" evidence="4">
    <location>
        <begin position="621"/>
        <end position="740"/>
    </location>
</feature>
<dbReference type="AlphaFoldDB" id="A0A449B1N8"/>